<dbReference type="EMBL" id="CP115668">
    <property type="protein sequence ID" value="WCC79287.1"/>
    <property type="molecule type" value="Genomic_DNA"/>
</dbReference>
<dbReference type="PROSITE" id="PS50895">
    <property type="entry name" value="SURF1"/>
    <property type="match status" value="1"/>
</dbReference>
<dbReference type="InterPro" id="IPR045214">
    <property type="entry name" value="Surf1/Surf4"/>
</dbReference>
<dbReference type="RefSeq" id="WP_271417489.1">
    <property type="nucleotide sequence ID" value="NZ_CP115668.1"/>
</dbReference>
<evidence type="ECO:0000256" key="2">
    <source>
        <dbReference type="ARBA" id="ARBA00007165"/>
    </source>
</evidence>
<feature type="compositionally biased region" description="Polar residues" evidence="7">
    <location>
        <begin position="259"/>
        <end position="276"/>
    </location>
</feature>
<evidence type="ECO:0000256" key="6">
    <source>
        <dbReference type="RuleBase" id="RU363076"/>
    </source>
</evidence>
<reference evidence="8 9" key="1">
    <citation type="submission" date="2023-06" db="EMBL/GenBank/DDBJ databases">
        <title>The Gram-positive Non-spore-bearing Anaerobic Bacilli of Human Feces.</title>
        <authorList>
            <person name="Eggerth A.H."/>
        </authorList>
    </citation>
    <scope>NUCLEOTIDE SEQUENCE [LARGE SCALE GENOMIC DNA]</scope>
    <source>
        <strain evidence="8 9">CBA3108</strain>
    </source>
</reference>
<dbReference type="InterPro" id="IPR002994">
    <property type="entry name" value="Surf1/Shy1"/>
</dbReference>
<dbReference type="Proteomes" id="UP001212097">
    <property type="component" value="Chromosome"/>
</dbReference>
<protein>
    <recommendedName>
        <fullName evidence="6">SURF1-like protein</fullName>
    </recommendedName>
</protein>
<evidence type="ECO:0000256" key="1">
    <source>
        <dbReference type="ARBA" id="ARBA00004370"/>
    </source>
</evidence>
<dbReference type="PANTHER" id="PTHR23427:SF2">
    <property type="entry name" value="SURFEIT LOCUS PROTEIN 1"/>
    <property type="match status" value="1"/>
</dbReference>
<evidence type="ECO:0000256" key="5">
    <source>
        <dbReference type="ARBA" id="ARBA00023136"/>
    </source>
</evidence>
<accession>A0ABY7QXN7</accession>
<comment type="similarity">
    <text evidence="2 6">Belongs to the SURF1 family.</text>
</comment>
<evidence type="ECO:0000313" key="8">
    <source>
        <dbReference type="EMBL" id="WCC79287.1"/>
    </source>
</evidence>
<keyword evidence="6" id="KW-1003">Cell membrane</keyword>
<keyword evidence="5 6" id="KW-0472">Membrane</keyword>
<name>A0ABY7QXN7_9ACTN</name>
<evidence type="ECO:0000256" key="3">
    <source>
        <dbReference type="ARBA" id="ARBA00022692"/>
    </source>
</evidence>
<feature type="transmembrane region" description="Helical" evidence="6">
    <location>
        <begin position="211"/>
        <end position="230"/>
    </location>
</feature>
<evidence type="ECO:0000256" key="4">
    <source>
        <dbReference type="ARBA" id="ARBA00022989"/>
    </source>
</evidence>
<dbReference type="CDD" id="cd06662">
    <property type="entry name" value="SURF1"/>
    <property type="match status" value="1"/>
</dbReference>
<evidence type="ECO:0000256" key="7">
    <source>
        <dbReference type="SAM" id="MobiDB-lite"/>
    </source>
</evidence>
<evidence type="ECO:0000313" key="9">
    <source>
        <dbReference type="Proteomes" id="UP001212097"/>
    </source>
</evidence>
<gene>
    <name evidence="8" type="ORF">O6R08_06990</name>
</gene>
<feature type="region of interest" description="Disordered" evidence="7">
    <location>
        <begin position="237"/>
        <end position="276"/>
    </location>
</feature>
<proteinExistence type="inferred from homology"/>
<keyword evidence="3 6" id="KW-0812">Transmembrane</keyword>
<dbReference type="PANTHER" id="PTHR23427">
    <property type="entry name" value="SURFEIT LOCUS PROTEIN"/>
    <property type="match status" value="1"/>
</dbReference>
<keyword evidence="9" id="KW-1185">Reference proteome</keyword>
<dbReference type="Pfam" id="PF02104">
    <property type="entry name" value="SURF1"/>
    <property type="match status" value="1"/>
</dbReference>
<keyword evidence="4 6" id="KW-1133">Transmembrane helix</keyword>
<comment type="subcellular location">
    <subcellularLocation>
        <location evidence="6">Cell membrane</location>
        <topology evidence="6">Multi-pass membrane protein</topology>
    </subcellularLocation>
    <subcellularLocation>
        <location evidence="1">Membrane</location>
    </subcellularLocation>
</comment>
<organism evidence="8 9">
    <name type="scientific">Cutibacterium equinum</name>
    <dbReference type="NCBI Taxonomy" id="3016342"/>
    <lineage>
        <taxon>Bacteria</taxon>
        <taxon>Bacillati</taxon>
        <taxon>Actinomycetota</taxon>
        <taxon>Actinomycetes</taxon>
        <taxon>Propionibacteriales</taxon>
        <taxon>Propionibacteriaceae</taxon>
        <taxon>Cutibacterium</taxon>
    </lineage>
</organism>
<comment type="caution">
    <text evidence="6">Lacks conserved residue(s) required for the propagation of feature annotation.</text>
</comment>
<sequence length="276" mass="30519">MKKLWVRWVAMTLLVMVLGLVMVRLGEWQLHRLSGRRETNEIIRTNENKPPVEWSTLMGEHPVTSQEQWRPVTITGSFDTAHELQVRYRSNSDDDGSEVLTPIVTEDGQHVLIDRGFLKRSSRNGDDQALPPPPSGTVTVTGRVKGNEHGKATATDPVQGKVRLINSEAIGKAQGITYVNGYISATSMVPAQTGLVPEELPHLDEGPHLSYAIQWFCFTAIALIGLFVLIRGDVKDRQKRRAKANRSSTPTETIDEPDSSASPKESQTTDARTSAT</sequence>